<dbReference type="InterPro" id="IPR003599">
    <property type="entry name" value="Ig_sub"/>
</dbReference>
<name>A0A8C2U3V2_COTJA</name>
<dbReference type="Gene3D" id="2.60.40.10">
    <property type="entry name" value="Immunoglobulins"/>
    <property type="match status" value="1"/>
</dbReference>
<reference evidence="5" key="2">
    <citation type="submission" date="2025-05" db="UniProtKB">
        <authorList>
            <consortium name="Ensembl"/>
        </authorList>
    </citation>
    <scope>IDENTIFICATION</scope>
</reference>
<dbReference type="GO" id="GO:0002376">
    <property type="term" value="P:immune system process"/>
    <property type="evidence" value="ECO:0007669"/>
    <property type="project" value="UniProtKB-KW"/>
</dbReference>
<dbReference type="PANTHER" id="PTHR23268">
    <property type="entry name" value="T-CELL RECEPTOR BETA CHAIN"/>
    <property type="match status" value="1"/>
</dbReference>
<dbReference type="GeneTree" id="ENSGT00940000162480"/>
<evidence type="ECO:0000313" key="5">
    <source>
        <dbReference type="Ensembl" id="ENSCJPP00005021440.1"/>
    </source>
</evidence>
<evidence type="ECO:0008006" key="7">
    <source>
        <dbReference type="Google" id="ProtNLM"/>
    </source>
</evidence>
<proteinExistence type="predicted"/>
<protein>
    <recommendedName>
        <fullName evidence="7">Immunoglobulin V-set domain-containing protein</fullName>
    </recommendedName>
</protein>
<dbReference type="InterPro" id="IPR050413">
    <property type="entry name" value="TCR_beta_variable"/>
</dbReference>
<evidence type="ECO:0000256" key="2">
    <source>
        <dbReference type="ARBA" id="ARBA00022859"/>
    </source>
</evidence>
<reference evidence="5" key="1">
    <citation type="submission" date="2015-11" db="EMBL/GenBank/DDBJ databases">
        <authorList>
            <consortium name="International Coturnix japonica Genome Analysis Consortium"/>
            <person name="Warren W."/>
            <person name="Burt D.W."/>
            <person name="Antin P.B."/>
            <person name="Lanford R."/>
            <person name="Gros J."/>
            <person name="Wilson R.K."/>
        </authorList>
    </citation>
    <scope>NUCLEOTIDE SEQUENCE [LARGE SCALE GENOMIC DNA]</scope>
</reference>
<keyword evidence="2" id="KW-0391">Immunity</keyword>
<evidence type="ECO:0000313" key="6">
    <source>
        <dbReference type="Proteomes" id="UP000694412"/>
    </source>
</evidence>
<dbReference type="GO" id="GO:0005886">
    <property type="term" value="C:plasma membrane"/>
    <property type="evidence" value="ECO:0007669"/>
    <property type="project" value="TreeGrafter"/>
</dbReference>
<dbReference type="SUPFAM" id="SSF48726">
    <property type="entry name" value="Immunoglobulin"/>
    <property type="match status" value="1"/>
</dbReference>
<keyword evidence="6" id="KW-1185">Reference proteome</keyword>
<dbReference type="Pfam" id="PF07686">
    <property type="entry name" value="V-set"/>
    <property type="match status" value="1"/>
</dbReference>
<sequence length="205" mass="23344">MSLTTACSLASEAAVRMRTVWCMVLYFFGARAKITQTSSLVLKEDENATLRCSQNDNHNNMYWYLQQPGKGLQLIYYSYGENQDYKGDVHTGYEAKRLGKEDFHLDIVSVKKNHSAVYFCASSLDTTLQSHFLSVHKLLLSSTLPQKGVALSRGYWNVGQLDLHRAKVAEELDQERSSRFNLIAEFLFSNQLLILCHFITILTVC</sequence>
<dbReference type="Ensembl" id="ENSCJPT00005029430.1">
    <property type="protein sequence ID" value="ENSCJPP00005021440.1"/>
    <property type="gene ID" value="ENSCJPG00005017135.1"/>
</dbReference>
<feature type="domain" description="Immunoglobulin V-set" evidence="3">
    <location>
        <begin position="47"/>
        <end position="122"/>
    </location>
</feature>
<dbReference type="SMART" id="SM00406">
    <property type="entry name" value="IGv"/>
    <property type="match status" value="1"/>
</dbReference>
<organism evidence="5 6">
    <name type="scientific">Coturnix japonica</name>
    <name type="common">Japanese quail</name>
    <name type="synonym">Coturnix coturnix japonica</name>
    <dbReference type="NCBI Taxonomy" id="93934"/>
    <lineage>
        <taxon>Eukaryota</taxon>
        <taxon>Metazoa</taxon>
        <taxon>Chordata</taxon>
        <taxon>Craniata</taxon>
        <taxon>Vertebrata</taxon>
        <taxon>Euteleostomi</taxon>
        <taxon>Archelosauria</taxon>
        <taxon>Archosauria</taxon>
        <taxon>Dinosauria</taxon>
        <taxon>Saurischia</taxon>
        <taxon>Theropoda</taxon>
        <taxon>Coelurosauria</taxon>
        <taxon>Aves</taxon>
        <taxon>Neognathae</taxon>
        <taxon>Galloanserae</taxon>
        <taxon>Galliformes</taxon>
        <taxon>Phasianidae</taxon>
        <taxon>Perdicinae</taxon>
        <taxon>Coturnix</taxon>
    </lineage>
</organism>
<dbReference type="InterPro" id="IPR013106">
    <property type="entry name" value="Ig_V-set"/>
</dbReference>
<dbReference type="Proteomes" id="UP000694412">
    <property type="component" value="Chromosome 1"/>
</dbReference>
<accession>A0A8C2U3V2</accession>
<dbReference type="InterPro" id="IPR036179">
    <property type="entry name" value="Ig-like_dom_sf"/>
</dbReference>
<dbReference type="Ensembl" id="ENSCJPT00005029431.1">
    <property type="protein sequence ID" value="ENSCJPP00005021441.1"/>
    <property type="gene ID" value="ENSCJPG00005017135.1"/>
</dbReference>
<dbReference type="AlphaFoldDB" id="A0A8C2U3V2"/>
<evidence type="ECO:0000259" key="3">
    <source>
        <dbReference type="SMART" id="SM00406"/>
    </source>
</evidence>
<evidence type="ECO:0000256" key="1">
    <source>
        <dbReference type="ARBA" id="ARBA00022729"/>
    </source>
</evidence>
<dbReference type="PANTHER" id="PTHR23268:SF28">
    <property type="entry name" value="T CELL RECEPTOR BETA VARIABLE 19"/>
    <property type="match status" value="1"/>
</dbReference>
<dbReference type="GO" id="GO:0007166">
    <property type="term" value="P:cell surface receptor signaling pathway"/>
    <property type="evidence" value="ECO:0007669"/>
    <property type="project" value="TreeGrafter"/>
</dbReference>
<dbReference type="SMART" id="SM00409">
    <property type="entry name" value="IG"/>
    <property type="match status" value="1"/>
</dbReference>
<keyword evidence="1" id="KW-0732">Signal</keyword>
<dbReference type="InterPro" id="IPR013783">
    <property type="entry name" value="Ig-like_fold"/>
</dbReference>
<evidence type="ECO:0000259" key="4">
    <source>
        <dbReference type="SMART" id="SM00409"/>
    </source>
</evidence>
<feature type="domain" description="Immunoglobulin" evidence="4">
    <location>
        <begin position="37"/>
        <end position="138"/>
    </location>
</feature>